<keyword evidence="2" id="KW-1185">Reference proteome</keyword>
<dbReference type="EMBL" id="LGRX02035805">
    <property type="protein sequence ID" value="KAK3233091.1"/>
    <property type="molecule type" value="Genomic_DNA"/>
</dbReference>
<dbReference type="Proteomes" id="UP001190700">
    <property type="component" value="Unassembled WGS sequence"/>
</dbReference>
<reference evidence="1 2" key="1">
    <citation type="journal article" date="2015" name="Genome Biol. Evol.">
        <title>Comparative Genomics of a Bacterivorous Green Alga Reveals Evolutionary Causalities and Consequences of Phago-Mixotrophic Mode of Nutrition.</title>
        <authorList>
            <person name="Burns J.A."/>
            <person name="Paasch A."/>
            <person name="Narechania A."/>
            <person name="Kim E."/>
        </authorList>
    </citation>
    <scope>NUCLEOTIDE SEQUENCE [LARGE SCALE GENOMIC DNA]</scope>
    <source>
        <strain evidence="1 2">PLY_AMNH</strain>
    </source>
</reference>
<evidence type="ECO:0000313" key="1">
    <source>
        <dbReference type="EMBL" id="KAK3233091.1"/>
    </source>
</evidence>
<organism evidence="1 2">
    <name type="scientific">Cymbomonas tetramitiformis</name>
    <dbReference type="NCBI Taxonomy" id="36881"/>
    <lineage>
        <taxon>Eukaryota</taxon>
        <taxon>Viridiplantae</taxon>
        <taxon>Chlorophyta</taxon>
        <taxon>Pyramimonadophyceae</taxon>
        <taxon>Pyramimonadales</taxon>
        <taxon>Pyramimonadaceae</taxon>
        <taxon>Cymbomonas</taxon>
    </lineage>
</organism>
<evidence type="ECO:0000313" key="2">
    <source>
        <dbReference type="Proteomes" id="UP001190700"/>
    </source>
</evidence>
<gene>
    <name evidence="1" type="ORF">CYMTET_56600</name>
</gene>
<comment type="caution">
    <text evidence="1">The sequence shown here is derived from an EMBL/GenBank/DDBJ whole genome shotgun (WGS) entry which is preliminary data.</text>
</comment>
<accession>A0AAE0ELT5</accession>
<sequence>MSLLVGKFCSRNRVTNLEKFTRCCQDTTVQVVWNQVTRLRSGSGRNTAGIRNGTISFVRGHQHETRFNVLIVRCG</sequence>
<name>A0AAE0ELT5_9CHLO</name>
<protein>
    <submittedName>
        <fullName evidence="1">Uncharacterized protein</fullName>
    </submittedName>
</protein>
<proteinExistence type="predicted"/>
<dbReference type="AlphaFoldDB" id="A0AAE0ELT5"/>